<organism evidence="2 3">
    <name type="scientific">Musa troglodytarum</name>
    <name type="common">fe'i banana</name>
    <dbReference type="NCBI Taxonomy" id="320322"/>
    <lineage>
        <taxon>Eukaryota</taxon>
        <taxon>Viridiplantae</taxon>
        <taxon>Streptophyta</taxon>
        <taxon>Embryophyta</taxon>
        <taxon>Tracheophyta</taxon>
        <taxon>Spermatophyta</taxon>
        <taxon>Magnoliopsida</taxon>
        <taxon>Liliopsida</taxon>
        <taxon>Zingiberales</taxon>
        <taxon>Musaceae</taxon>
        <taxon>Musa</taxon>
    </lineage>
</organism>
<evidence type="ECO:0000313" key="3">
    <source>
        <dbReference type="Proteomes" id="UP001055439"/>
    </source>
</evidence>
<feature type="compositionally biased region" description="Gly residues" evidence="1">
    <location>
        <begin position="101"/>
        <end position="112"/>
    </location>
</feature>
<name>A0A9E7F526_9LILI</name>
<protein>
    <submittedName>
        <fullName evidence="2">Uncharacterized protein</fullName>
    </submittedName>
</protein>
<evidence type="ECO:0000313" key="2">
    <source>
        <dbReference type="EMBL" id="URD88796.1"/>
    </source>
</evidence>
<sequence>GELVGVGVADGGGGGGAAAGGGEAEAGGGDNAGGGGETDGGGGPGGGGEVTTGGGGTSAGGGGVGGGDDAGGGEGGVGGGALGAGGGELEAGGGEREEGGGGEVEGGVADGEGGGEDMPLYFSRQTNLLSAAGRGGRERQTSLSSSPCINMLQDCNAKTPVVNLAHGHRQIHPELTTFSAQELKDPTFLKICPTQGPTKSVPDSPSAKLHSPKRALHSAANAQPQKHDLFSEQAPPSPTLPLSKDSTPEGRTMRRNTTRTKSRPTSEACQLKSSTSPITNLP</sequence>
<feature type="compositionally biased region" description="Polar residues" evidence="1">
    <location>
        <begin position="263"/>
        <end position="282"/>
    </location>
</feature>
<dbReference type="EMBL" id="CP097504">
    <property type="protein sequence ID" value="URD88796.1"/>
    <property type="molecule type" value="Genomic_DNA"/>
</dbReference>
<dbReference type="AlphaFoldDB" id="A0A9E7F526"/>
<feature type="compositionally biased region" description="Basic residues" evidence="1">
    <location>
        <begin position="253"/>
        <end position="262"/>
    </location>
</feature>
<keyword evidence="3" id="KW-1185">Reference proteome</keyword>
<feature type="non-terminal residue" evidence="2">
    <location>
        <position position="1"/>
    </location>
</feature>
<feature type="compositionally biased region" description="Gly residues" evidence="1">
    <location>
        <begin position="8"/>
        <end position="92"/>
    </location>
</feature>
<evidence type="ECO:0000256" key="1">
    <source>
        <dbReference type="SAM" id="MobiDB-lite"/>
    </source>
</evidence>
<feature type="region of interest" description="Disordered" evidence="1">
    <location>
        <begin position="1"/>
        <end position="116"/>
    </location>
</feature>
<reference evidence="2" key="1">
    <citation type="submission" date="2022-05" db="EMBL/GenBank/DDBJ databases">
        <title>The Musa troglodytarum L. genome provides insights into the mechanism of non-climacteric behaviour and enrichment of carotenoids.</title>
        <authorList>
            <person name="Wang J."/>
        </authorList>
    </citation>
    <scope>NUCLEOTIDE SEQUENCE</scope>
    <source>
        <tissue evidence="2">Leaf</tissue>
    </source>
</reference>
<accession>A0A9E7F526</accession>
<gene>
    <name evidence="2" type="ORF">MUK42_29412</name>
</gene>
<dbReference type="Proteomes" id="UP001055439">
    <property type="component" value="Chromosome 2"/>
</dbReference>
<feature type="region of interest" description="Disordered" evidence="1">
    <location>
        <begin position="192"/>
        <end position="282"/>
    </location>
</feature>
<proteinExistence type="predicted"/>